<evidence type="ECO:0000313" key="1">
    <source>
        <dbReference type="EMBL" id="MDR6215001.1"/>
    </source>
</evidence>
<protein>
    <submittedName>
        <fullName evidence="1">Uncharacterized protein</fullName>
    </submittedName>
</protein>
<evidence type="ECO:0000313" key="2">
    <source>
        <dbReference type="Proteomes" id="UP001267710"/>
    </source>
</evidence>
<dbReference type="Proteomes" id="UP001267710">
    <property type="component" value="Unassembled WGS sequence"/>
</dbReference>
<reference evidence="1 2" key="1">
    <citation type="submission" date="2023-08" db="EMBL/GenBank/DDBJ databases">
        <title>Functional and genomic diversity of the sorghum phyllosphere microbiome.</title>
        <authorList>
            <person name="Shade A."/>
        </authorList>
    </citation>
    <scope>NUCLEOTIDE SEQUENCE [LARGE SCALE GENOMIC DNA]</scope>
    <source>
        <strain evidence="1 2">SORGH_AS_0335</strain>
    </source>
</reference>
<dbReference type="EMBL" id="JAVIZX010000001">
    <property type="protein sequence ID" value="MDR6215001.1"/>
    <property type="molecule type" value="Genomic_DNA"/>
</dbReference>
<proteinExistence type="predicted"/>
<comment type="caution">
    <text evidence="1">The sequence shown here is derived from an EMBL/GenBank/DDBJ whole genome shotgun (WGS) entry which is preliminary data.</text>
</comment>
<keyword evidence="2" id="KW-1185">Reference proteome</keyword>
<name>A0ABU1IDH0_9BURK</name>
<dbReference type="RefSeq" id="WP_309829295.1">
    <property type="nucleotide sequence ID" value="NZ_JAVIZX010000001.1"/>
</dbReference>
<sequence length="113" mass="12309">MFNPAWPEGESSVSSWYKLALGNEKDAFEPARQIQQVFMAKFLMSSPGSGRALFSSYDSVADNLWLYFSPAAADIAIRFRAEPCEKPIAPSRLALLAGEGDALAVHFPEPLAA</sequence>
<organism evidence="1 2">
    <name type="scientific">Paracidovorax wautersii</name>
    <dbReference type="NCBI Taxonomy" id="1177982"/>
    <lineage>
        <taxon>Bacteria</taxon>
        <taxon>Pseudomonadati</taxon>
        <taxon>Pseudomonadota</taxon>
        <taxon>Betaproteobacteria</taxon>
        <taxon>Burkholderiales</taxon>
        <taxon>Comamonadaceae</taxon>
        <taxon>Paracidovorax</taxon>
    </lineage>
</organism>
<accession>A0ABU1IDH0</accession>
<gene>
    <name evidence="1" type="ORF">QE399_002690</name>
</gene>